<name>A0AAE9YUP2_9GAMM</name>
<proteinExistence type="predicted"/>
<organism evidence="1 2">
    <name type="scientific">Thalassomonas actiniarum</name>
    <dbReference type="NCBI Taxonomy" id="485447"/>
    <lineage>
        <taxon>Bacteria</taxon>
        <taxon>Pseudomonadati</taxon>
        <taxon>Pseudomonadota</taxon>
        <taxon>Gammaproteobacteria</taxon>
        <taxon>Alteromonadales</taxon>
        <taxon>Colwelliaceae</taxon>
        <taxon>Thalassomonas</taxon>
    </lineage>
</organism>
<dbReference type="RefSeq" id="WP_044831933.1">
    <property type="nucleotide sequence ID" value="NZ_CP059735.1"/>
</dbReference>
<dbReference type="SUPFAM" id="SSF47598">
    <property type="entry name" value="Ribbon-helix-helix"/>
    <property type="match status" value="1"/>
</dbReference>
<protein>
    <submittedName>
        <fullName evidence="1">Ribbon-helix-helix protein, CopG family</fullName>
    </submittedName>
</protein>
<evidence type="ECO:0000313" key="2">
    <source>
        <dbReference type="Proteomes" id="UP000032568"/>
    </source>
</evidence>
<dbReference type="GO" id="GO:0006355">
    <property type="term" value="P:regulation of DNA-templated transcription"/>
    <property type="evidence" value="ECO:0007669"/>
    <property type="project" value="InterPro"/>
</dbReference>
<reference evidence="1 2" key="1">
    <citation type="journal article" date="2015" name="Genome Announc.">
        <title>Draft Genome Sequences of Marine Isolates of Thalassomonas viridans and Thalassomonas actiniarum.</title>
        <authorList>
            <person name="Olonade I."/>
            <person name="van Zyl L.J."/>
            <person name="Trindade M."/>
        </authorList>
    </citation>
    <scope>NUCLEOTIDE SEQUENCE [LARGE SCALE GENOMIC DNA]</scope>
    <source>
        <strain evidence="1 2">A5K-106</strain>
    </source>
</reference>
<reference evidence="1 2" key="2">
    <citation type="journal article" date="2022" name="Mar. Drugs">
        <title>Bioassay-Guided Fractionation Leads to the Detection of Cholic Acid Generated by the Rare Thalassomonas sp.</title>
        <authorList>
            <person name="Pheiffer F."/>
            <person name="Schneider Y.K."/>
            <person name="Hansen E.H."/>
            <person name="Andersen J.H."/>
            <person name="Isaksson J."/>
            <person name="Busche T."/>
            <person name="R C."/>
            <person name="Kalinowski J."/>
            <person name="Zyl L.V."/>
            <person name="Trindade M."/>
        </authorList>
    </citation>
    <scope>NUCLEOTIDE SEQUENCE [LARGE SCALE GENOMIC DNA]</scope>
    <source>
        <strain evidence="1 2">A5K-106</strain>
    </source>
</reference>
<gene>
    <name evidence="1" type="ORF">SG35_003910</name>
</gene>
<evidence type="ECO:0000313" key="1">
    <source>
        <dbReference type="EMBL" id="WDD99827.1"/>
    </source>
</evidence>
<dbReference type="KEGG" id="tact:SG35_003910"/>
<dbReference type="AlphaFoldDB" id="A0AAE9YUP2"/>
<dbReference type="Proteomes" id="UP000032568">
    <property type="component" value="Chromosome"/>
</dbReference>
<dbReference type="InterPro" id="IPR010985">
    <property type="entry name" value="Ribbon_hlx_hlx"/>
</dbReference>
<accession>A0AAE9YUP2</accession>
<dbReference type="EMBL" id="CP059735">
    <property type="protein sequence ID" value="WDD99827.1"/>
    <property type="molecule type" value="Genomic_DNA"/>
</dbReference>
<sequence>MKKIDIITVRVDTETGDALRTLAQADERSVAWIARRLITEALETRKRLKSQDDKQHETDEH</sequence>
<keyword evidence="2" id="KW-1185">Reference proteome</keyword>